<dbReference type="AlphaFoldDB" id="A0A345CR51"/>
<name>A0A345CR51_9GAMM</name>
<evidence type="ECO:0000313" key="2">
    <source>
        <dbReference type="Proteomes" id="UP000264980"/>
    </source>
</evidence>
<dbReference type="Proteomes" id="UP000264980">
    <property type="component" value="Chromosome"/>
</dbReference>
<sequence length="88" mass="10116">MYVSVGRGEMNYEDKKLFRKEMKDAVPLKDSVLTNWSKTPLTKPFNNEMEDKHSDNPQVSGCIDIVPLTMPIAFKAEGIQQAFLYYIL</sequence>
<proteinExistence type="predicted"/>
<evidence type="ECO:0000313" key="1">
    <source>
        <dbReference type="EMBL" id="AXF75918.1"/>
    </source>
</evidence>
<gene>
    <name evidence="1" type="ORF">AV903_07385</name>
</gene>
<dbReference type="EMBL" id="CP013970">
    <property type="protein sequence ID" value="AXF75918.1"/>
    <property type="molecule type" value="Genomic_DNA"/>
</dbReference>
<reference evidence="1 2" key="1">
    <citation type="submission" date="2016-01" db="EMBL/GenBank/DDBJ databases">
        <authorList>
            <person name="Oliw E.H."/>
        </authorList>
    </citation>
    <scope>NUCLEOTIDE SEQUENCE [LARGE SCALE GENOMIC DNA]</scope>
    <source>
        <strain evidence="1 2">MDcuke</strain>
    </source>
</reference>
<accession>A0A345CR51</accession>
<organism evidence="1 2">
    <name type="scientific">Erwinia tracheiphila</name>
    <dbReference type="NCBI Taxonomy" id="65700"/>
    <lineage>
        <taxon>Bacteria</taxon>
        <taxon>Pseudomonadati</taxon>
        <taxon>Pseudomonadota</taxon>
        <taxon>Gammaproteobacteria</taxon>
        <taxon>Enterobacterales</taxon>
        <taxon>Erwiniaceae</taxon>
        <taxon>Erwinia</taxon>
    </lineage>
</organism>
<protein>
    <submittedName>
        <fullName evidence="1">Uncharacterized protein</fullName>
    </submittedName>
</protein>